<dbReference type="Gene3D" id="1.10.510.10">
    <property type="entry name" value="Transferase(Phosphotransferase) domain 1"/>
    <property type="match status" value="1"/>
</dbReference>
<dbReference type="Pfam" id="PF00069">
    <property type="entry name" value="Pkinase"/>
    <property type="match status" value="1"/>
</dbReference>
<dbReference type="AlphaFoldDB" id="A0A1W7RAC1"/>
<keyword evidence="5 10" id="KW-0547">Nucleotide-binding</keyword>
<evidence type="ECO:0000256" key="1">
    <source>
        <dbReference type="ARBA" id="ARBA00006485"/>
    </source>
</evidence>
<dbReference type="InterPro" id="IPR050108">
    <property type="entry name" value="CDK"/>
</dbReference>
<name>A0A1W7RAC1_9SCOR</name>
<dbReference type="SUPFAM" id="SSF56112">
    <property type="entry name" value="Protein kinase-like (PK-like)"/>
    <property type="match status" value="1"/>
</dbReference>
<keyword evidence="4" id="KW-0808">Transferase</keyword>
<dbReference type="PROSITE" id="PS00107">
    <property type="entry name" value="PROTEIN_KINASE_ATP"/>
    <property type="match status" value="1"/>
</dbReference>
<feature type="binding site" evidence="10">
    <location>
        <position position="236"/>
    </location>
    <ligand>
        <name>ATP</name>
        <dbReference type="ChEBI" id="CHEBI:30616"/>
    </ligand>
</feature>
<feature type="domain" description="Protein kinase" evidence="12">
    <location>
        <begin position="207"/>
        <end position="491"/>
    </location>
</feature>
<evidence type="ECO:0000256" key="8">
    <source>
        <dbReference type="ARBA" id="ARBA00047811"/>
    </source>
</evidence>
<dbReference type="SMART" id="SM00220">
    <property type="entry name" value="S_TKc"/>
    <property type="match status" value="1"/>
</dbReference>
<comment type="catalytic activity">
    <reaction evidence="9">
        <text>L-seryl-[protein] + ATP = O-phospho-L-seryl-[protein] + ADP + H(+)</text>
        <dbReference type="Rhea" id="RHEA:17989"/>
        <dbReference type="Rhea" id="RHEA-COMP:9863"/>
        <dbReference type="Rhea" id="RHEA-COMP:11604"/>
        <dbReference type="ChEBI" id="CHEBI:15378"/>
        <dbReference type="ChEBI" id="CHEBI:29999"/>
        <dbReference type="ChEBI" id="CHEBI:30616"/>
        <dbReference type="ChEBI" id="CHEBI:83421"/>
        <dbReference type="ChEBI" id="CHEBI:456216"/>
        <dbReference type="EC" id="2.7.11.22"/>
    </reaction>
</comment>
<dbReference type="PROSITE" id="PS00108">
    <property type="entry name" value="PROTEIN_KINASE_ST"/>
    <property type="match status" value="1"/>
</dbReference>
<dbReference type="GO" id="GO:0005634">
    <property type="term" value="C:nucleus"/>
    <property type="evidence" value="ECO:0007669"/>
    <property type="project" value="TreeGrafter"/>
</dbReference>
<organism evidence="13">
    <name type="scientific">Hadrurus spadix</name>
    <dbReference type="NCBI Taxonomy" id="141984"/>
    <lineage>
        <taxon>Eukaryota</taxon>
        <taxon>Metazoa</taxon>
        <taxon>Ecdysozoa</taxon>
        <taxon>Arthropoda</taxon>
        <taxon>Chelicerata</taxon>
        <taxon>Arachnida</taxon>
        <taxon>Scorpiones</taxon>
        <taxon>Iurida</taxon>
        <taxon>Iuroidea</taxon>
        <taxon>Hadrurus</taxon>
    </lineage>
</organism>
<evidence type="ECO:0000256" key="11">
    <source>
        <dbReference type="SAM" id="MobiDB-lite"/>
    </source>
</evidence>
<dbReference type="GO" id="GO:0005524">
    <property type="term" value="F:ATP binding"/>
    <property type="evidence" value="ECO:0007669"/>
    <property type="project" value="UniProtKB-UniRule"/>
</dbReference>
<comment type="catalytic activity">
    <reaction evidence="8">
        <text>L-threonyl-[protein] + ATP = O-phospho-L-threonyl-[protein] + ADP + H(+)</text>
        <dbReference type="Rhea" id="RHEA:46608"/>
        <dbReference type="Rhea" id="RHEA-COMP:11060"/>
        <dbReference type="Rhea" id="RHEA-COMP:11605"/>
        <dbReference type="ChEBI" id="CHEBI:15378"/>
        <dbReference type="ChEBI" id="CHEBI:30013"/>
        <dbReference type="ChEBI" id="CHEBI:30616"/>
        <dbReference type="ChEBI" id="CHEBI:61977"/>
        <dbReference type="ChEBI" id="CHEBI:456216"/>
        <dbReference type="EC" id="2.7.11.22"/>
    </reaction>
</comment>
<evidence type="ECO:0000256" key="3">
    <source>
        <dbReference type="ARBA" id="ARBA00022527"/>
    </source>
</evidence>
<reference evidence="13" key="1">
    <citation type="submission" date="2016-11" db="EMBL/GenBank/DDBJ databases">
        <title>Venom-gland transcriptomics and venom proteomics of the black-back scorpion (Hadrurus spadix) reveal detectability challenges and an unexplored realm of animal toxin diversity.</title>
        <authorList>
            <person name="Rokyta D.R."/>
            <person name="Ward M.J."/>
        </authorList>
    </citation>
    <scope>NUCLEOTIDE SEQUENCE</scope>
    <source>
        <tissue evidence="13">Venom gland</tissue>
    </source>
</reference>
<evidence type="ECO:0000256" key="5">
    <source>
        <dbReference type="ARBA" id="ARBA00022741"/>
    </source>
</evidence>
<evidence type="ECO:0000256" key="10">
    <source>
        <dbReference type="PROSITE-ProRule" id="PRU10141"/>
    </source>
</evidence>
<dbReference type="PROSITE" id="PS50011">
    <property type="entry name" value="PROTEIN_KINASE_DOM"/>
    <property type="match status" value="1"/>
</dbReference>
<accession>A0A1W7RAC1</accession>
<feature type="region of interest" description="Disordered" evidence="11">
    <location>
        <begin position="103"/>
        <end position="125"/>
    </location>
</feature>
<protein>
    <recommendedName>
        <fullName evidence="2">cyclin-dependent kinase</fullName>
        <ecNumber evidence="2">2.7.11.22</ecNumber>
    </recommendedName>
</protein>
<keyword evidence="6 13" id="KW-0418">Kinase</keyword>
<evidence type="ECO:0000256" key="6">
    <source>
        <dbReference type="ARBA" id="ARBA00022777"/>
    </source>
</evidence>
<dbReference type="FunFam" id="1.10.510.10:FF:000131">
    <property type="entry name" value="cyclin-dependent kinase 14 isoform X1"/>
    <property type="match status" value="1"/>
</dbReference>
<dbReference type="FunFam" id="3.30.200.20:FF:000007">
    <property type="entry name" value="Cyclin-dependent kinase 14, putative"/>
    <property type="match status" value="1"/>
</dbReference>
<evidence type="ECO:0000256" key="9">
    <source>
        <dbReference type="ARBA" id="ARBA00048367"/>
    </source>
</evidence>
<dbReference type="InterPro" id="IPR017441">
    <property type="entry name" value="Protein_kinase_ATP_BS"/>
</dbReference>
<dbReference type="EMBL" id="GFAH01000312">
    <property type="protein sequence ID" value="JAV48077.1"/>
    <property type="molecule type" value="Transcribed_RNA"/>
</dbReference>
<feature type="compositionally biased region" description="Basic and acidic residues" evidence="11">
    <location>
        <begin position="13"/>
        <end position="25"/>
    </location>
</feature>
<dbReference type="Gene3D" id="3.30.200.20">
    <property type="entry name" value="Phosphorylase Kinase, domain 1"/>
    <property type="match status" value="1"/>
</dbReference>
<proteinExistence type="inferred from homology"/>
<evidence type="ECO:0000256" key="4">
    <source>
        <dbReference type="ARBA" id="ARBA00022679"/>
    </source>
</evidence>
<evidence type="ECO:0000256" key="2">
    <source>
        <dbReference type="ARBA" id="ARBA00012425"/>
    </source>
</evidence>
<keyword evidence="7 10" id="KW-0067">ATP-binding</keyword>
<dbReference type="GO" id="GO:0004693">
    <property type="term" value="F:cyclin-dependent protein serine/threonine kinase activity"/>
    <property type="evidence" value="ECO:0007669"/>
    <property type="project" value="UniProtKB-EC"/>
</dbReference>
<feature type="region of interest" description="Disordered" evidence="11">
    <location>
        <begin position="1"/>
        <end position="26"/>
    </location>
</feature>
<dbReference type="InterPro" id="IPR011009">
    <property type="entry name" value="Kinase-like_dom_sf"/>
</dbReference>
<feature type="compositionally biased region" description="Polar residues" evidence="11">
    <location>
        <begin position="1"/>
        <end position="12"/>
    </location>
</feature>
<evidence type="ECO:0000259" key="12">
    <source>
        <dbReference type="PROSITE" id="PS50011"/>
    </source>
</evidence>
<sequence>MSLSVSSKNWKPSTKDDGNMKDKKNTISRIQRLKRHLSCGFGRLSVSKEDIIPEFDRDNENIEVTKVTLSHLDQDRSAEVLCPSTATTLCTPLSDTVDNYRTPYEPNGNIPRPPPRTSSTHSHLDNYSRRHGKNVITHHSPVKRQWSAGEWAIPREELAKITEGDFRLRKPPRPKSEVICGGERMKSSRFSGIPFTGNLTFGKMEAYIKLEQLGEGSYATVYKGYSNLMNKIVALKEIRLQAEEGTPFTAIREASLLRGLKHANIITLHDIIHTRETLTFVFEYVHTDLGQYLAQHPGGLHPKNVKLFLFQLLRGLAYCHERRVLHRDLKPQNLLISEVGELKLADFGLARAKSVPSRTFSHEVVTLWYRPPDVLLGSTDYSTSLDMWGVGCIFIEMIYGSAAFPGLKDATDQLDKIWRILGTPTEETWEGVSRFPNYKLEKFRTYRPQHLSTAFPKLTKMAHAEKLASNFLQLQPHLRISATQALHHKYFSDLPSKIYELPDQASVFNITGCRLSPEAHNHPLSVIEAAAKLQR</sequence>
<comment type="similarity">
    <text evidence="1">Belongs to the protein kinase superfamily. CMGC Ser/Thr protein kinase family. CDC2/CDKX subfamily.</text>
</comment>
<dbReference type="InterPro" id="IPR000719">
    <property type="entry name" value="Prot_kinase_dom"/>
</dbReference>
<keyword evidence="3" id="KW-0723">Serine/threonine-protein kinase</keyword>
<evidence type="ECO:0000256" key="7">
    <source>
        <dbReference type="ARBA" id="ARBA00022840"/>
    </source>
</evidence>
<dbReference type="PANTHER" id="PTHR24056">
    <property type="entry name" value="CELL DIVISION PROTEIN KINASE"/>
    <property type="match status" value="1"/>
</dbReference>
<evidence type="ECO:0000313" key="13">
    <source>
        <dbReference type="EMBL" id="JAV48077.1"/>
    </source>
</evidence>
<dbReference type="GO" id="GO:0005737">
    <property type="term" value="C:cytoplasm"/>
    <property type="evidence" value="ECO:0007669"/>
    <property type="project" value="TreeGrafter"/>
</dbReference>
<dbReference type="PANTHER" id="PTHR24056:SF246">
    <property type="entry name" value="ECDYSONE-INDUCED PROTEIN 63E, ISOFORM N"/>
    <property type="match status" value="1"/>
</dbReference>
<dbReference type="InterPro" id="IPR008271">
    <property type="entry name" value="Ser/Thr_kinase_AS"/>
</dbReference>
<dbReference type="EC" id="2.7.11.22" evidence="2"/>